<sequence length="186" mass="20651">MTRFLAGLDRVIIFLVGVIVLAVGVWALAFSLNVPLAHEIGRWYDQPMLERFFASPWFPTALIALAVAGVVLGLWWLLANIRPRGFNRVTSQENAGTGDVTISTSQVASAVADRLSQTRGVNKVRTATKYDRARPTAVWTIQAEPQVDLNRLTREIDTAERDIREALPGIDVDTRYLIELAPVESH</sequence>
<evidence type="ECO:0000256" key="1">
    <source>
        <dbReference type="SAM" id="Phobius"/>
    </source>
</evidence>
<reference evidence="3" key="2">
    <citation type="submission" date="2015-05" db="EMBL/GenBank/DDBJ databases">
        <title>Complete genome sequence of Corynebacterium uterequi DSM 45634, isolated from the uterus of a maiden mare.</title>
        <authorList>
            <person name="Ruckert C."/>
            <person name="Albersmeier A."/>
            <person name="Winkler A."/>
            <person name="Tauch A."/>
        </authorList>
    </citation>
    <scope>NUCLEOTIDE SEQUENCE [LARGE SCALE GENOMIC DNA]</scope>
    <source>
        <strain evidence="3">DSM 45634</strain>
    </source>
</reference>
<keyword evidence="1" id="KW-1133">Transmembrane helix</keyword>
<evidence type="ECO:0000313" key="3">
    <source>
        <dbReference type="Proteomes" id="UP000035548"/>
    </source>
</evidence>
<evidence type="ECO:0008006" key="4">
    <source>
        <dbReference type="Google" id="ProtNLM"/>
    </source>
</evidence>
<dbReference type="Proteomes" id="UP000035548">
    <property type="component" value="Chromosome"/>
</dbReference>
<dbReference type="PATRIC" id="fig|1072256.5.peg.305"/>
<gene>
    <name evidence="2" type="ORF">CUTER_01580</name>
</gene>
<evidence type="ECO:0000313" key="2">
    <source>
        <dbReference type="EMBL" id="AKK10332.1"/>
    </source>
</evidence>
<dbReference type="NCBIfam" id="NF033218">
    <property type="entry name" value="anchor_AmaP"/>
    <property type="match status" value="1"/>
</dbReference>
<organism evidence="2 3">
    <name type="scientific">Corynebacterium uterequi</name>
    <dbReference type="NCBI Taxonomy" id="1072256"/>
    <lineage>
        <taxon>Bacteria</taxon>
        <taxon>Bacillati</taxon>
        <taxon>Actinomycetota</taxon>
        <taxon>Actinomycetes</taxon>
        <taxon>Mycobacteriales</taxon>
        <taxon>Corynebacteriaceae</taxon>
        <taxon>Corynebacterium</taxon>
    </lineage>
</organism>
<keyword evidence="1" id="KW-0812">Transmembrane</keyword>
<feature type="transmembrane region" description="Helical" evidence="1">
    <location>
        <begin position="12"/>
        <end position="37"/>
    </location>
</feature>
<dbReference type="STRING" id="1072256.CUTER_01580"/>
<dbReference type="OrthoDB" id="4427298at2"/>
<accession>A0A0G3HGR7</accession>
<protein>
    <recommendedName>
        <fullName evidence="4">Alkaline shock response membrane anchor protein AmaP</fullName>
    </recommendedName>
</protein>
<dbReference type="RefSeq" id="WP_052843972.1">
    <property type="nucleotide sequence ID" value="NZ_CP011546.1"/>
</dbReference>
<feature type="transmembrane region" description="Helical" evidence="1">
    <location>
        <begin position="57"/>
        <end position="78"/>
    </location>
</feature>
<keyword evidence="3" id="KW-1185">Reference proteome</keyword>
<keyword evidence="1" id="KW-0472">Membrane</keyword>
<proteinExistence type="predicted"/>
<name>A0A0G3HGR7_9CORY</name>
<dbReference type="AlphaFoldDB" id="A0A0G3HGR7"/>
<reference evidence="2 3" key="1">
    <citation type="journal article" date="2015" name="Genome Announc.">
        <title>Virulence Factor Genes Detected in the Complete Genome Sequence of Corynebacterium uterequi DSM 45634, Isolated from the Uterus of a Maiden Mare.</title>
        <authorList>
            <person name="Ruckert C."/>
            <person name="Kriete M."/>
            <person name="Jaenicke S."/>
            <person name="Winkler A."/>
            <person name="Tauch A."/>
        </authorList>
    </citation>
    <scope>NUCLEOTIDE SEQUENCE [LARGE SCALE GENOMIC DNA]</scope>
    <source>
        <strain evidence="2 3">DSM 45634</strain>
    </source>
</reference>
<dbReference type="KEGG" id="cut:CUTER_01580"/>
<dbReference type="EMBL" id="CP011546">
    <property type="protein sequence ID" value="AKK10332.1"/>
    <property type="molecule type" value="Genomic_DNA"/>
</dbReference>